<dbReference type="EMBL" id="JAXQNN010000001">
    <property type="protein sequence ID" value="MDZ5710849.1"/>
    <property type="molecule type" value="Genomic_DNA"/>
</dbReference>
<dbReference type="Proteomes" id="UP001292084">
    <property type="component" value="Unassembled WGS sequence"/>
</dbReference>
<evidence type="ECO:0000313" key="1">
    <source>
        <dbReference type="EMBL" id="MDZ5710849.1"/>
    </source>
</evidence>
<accession>A0ABU5KI71</accession>
<evidence type="ECO:0000313" key="2">
    <source>
        <dbReference type="Proteomes" id="UP001292084"/>
    </source>
</evidence>
<comment type="caution">
    <text evidence="1">The sequence shown here is derived from an EMBL/GenBank/DDBJ whole genome shotgun (WGS) entry which is preliminary data.</text>
</comment>
<keyword evidence="2" id="KW-1185">Reference proteome</keyword>
<protein>
    <submittedName>
        <fullName evidence="1">Uncharacterized protein</fullName>
    </submittedName>
</protein>
<gene>
    <name evidence="1" type="ORF">UFB30_01390</name>
</gene>
<sequence>MELEPMCQLFFNVTDLSTVVTVKELSDLLMEITDVMKGLNMVLMEIGTLKSNMKELL</sequence>
<reference evidence="1 2" key="1">
    <citation type="submission" date="2023-12" db="EMBL/GenBank/DDBJ databases">
        <title>Jeotgalibacillus haloalkaliphilus sp. nov., a novel salt-tolerant bacteria, isolated from the estuary of the Fenhe River into the Yellow River.</title>
        <authorList>
            <person name="Li Y."/>
        </authorList>
    </citation>
    <scope>NUCLEOTIDE SEQUENCE [LARGE SCALE GENOMIC DNA]</scope>
    <source>
        <strain evidence="1 2">HH7-29</strain>
    </source>
</reference>
<organism evidence="1 2">
    <name type="scientific">Jeotgalibacillus haloalkalitolerans</name>
    <dbReference type="NCBI Taxonomy" id="3104292"/>
    <lineage>
        <taxon>Bacteria</taxon>
        <taxon>Bacillati</taxon>
        <taxon>Bacillota</taxon>
        <taxon>Bacilli</taxon>
        <taxon>Bacillales</taxon>
        <taxon>Caryophanaceae</taxon>
        <taxon>Jeotgalibacillus</taxon>
    </lineage>
</organism>
<name>A0ABU5KI71_9BACL</name>
<proteinExistence type="predicted"/>